<dbReference type="AlphaFoldDB" id="Q9N636"/>
<name>Q9N636_BABBO</name>
<gene>
    <name evidence="2" type="primary">ves1-alpha</name>
</gene>
<evidence type="ECO:0000313" key="2">
    <source>
        <dbReference type="EMBL" id="AAF31375.1"/>
    </source>
</evidence>
<proteinExistence type="evidence at transcript level"/>
<protein>
    <submittedName>
        <fullName evidence="2">Variant erythrocyte surface antigen-1a</fullName>
    </submittedName>
</protein>
<feature type="region of interest" description="Disordered" evidence="1">
    <location>
        <begin position="48"/>
        <end position="74"/>
    </location>
</feature>
<organism evidence="2">
    <name type="scientific">Babesia bovis</name>
    <dbReference type="NCBI Taxonomy" id="5865"/>
    <lineage>
        <taxon>Eukaryota</taxon>
        <taxon>Sar</taxon>
        <taxon>Alveolata</taxon>
        <taxon>Apicomplexa</taxon>
        <taxon>Aconoidasida</taxon>
        <taxon>Piroplasmida</taxon>
        <taxon>Babesiidae</taxon>
        <taxon>Babesia</taxon>
    </lineage>
</organism>
<reference evidence="2" key="1">
    <citation type="journal article" date="2000" name="Mol. Cell">
        <title>The ves multigene family of B. bovis encodes components of rapid antigenic variation at the infected erythrocyte surface.</title>
        <authorList>
            <person name="Allred D.R."/>
            <person name="Carlton J.M."/>
            <person name="Satcher R.L."/>
            <person name="Long J.A."/>
            <person name="Brown W.C."/>
            <person name="Patterson P.E."/>
            <person name="O'Connor R.M."/>
            <person name="Stroup S.E."/>
        </authorList>
    </citation>
    <scope>NUCLEOTIDE SEQUENCE</scope>
</reference>
<feature type="non-terminal residue" evidence="2">
    <location>
        <position position="217"/>
    </location>
</feature>
<feature type="non-terminal residue" evidence="2">
    <location>
        <position position="1"/>
    </location>
</feature>
<dbReference type="EMBL" id="AF195555">
    <property type="protein sequence ID" value="AAF31374.1"/>
    <property type="molecule type" value="mRNA"/>
</dbReference>
<dbReference type="EMBL" id="AF195556">
    <property type="protein sequence ID" value="AAF31375.1"/>
    <property type="molecule type" value="mRNA"/>
</dbReference>
<accession>Q9N636</accession>
<sequence length="217" mass="23452">QEALEGKKKEAIEGVKKALEGAREELEKLNNGGLTGKELTKAKEALEKLTKNGGGSDSGALHTLANGDSNGSLQQIANSGEEWQKDYSSAKDKISEAINGVCNVLEALKEWLETQNKEVVDQAKSALKLLVDLRVADKDLDAVLHKEVSHEYTILLSAIEQLISICTSPKCHQCDLHSKKCGRPSNLTVCQTCLQPTTTGVPSPLQAFLEDRLPGFS</sequence>
<evidence type="ECO:0000256" key="1">
    <source>
        <dbReference type="SAM" id="MobiDB-lite"/>
    </source>
</evidence>